<accession>A0A5Q2FC38</accession>
<protein>
    <recommendedName>
        <fullName evidence="2">Gfo/Idh/MocA-like oxidoreductase N-terminal domain-containing protein</fullName>
    </recommendedName>
</protein>
<feature type="domain" description="Gfo/Idh/MocA-like oxidoreductase N-terminal" evidence="2">
    <location>
        <begin position="5"/>
        <end position="124"/>
    </location>
</feature>
<dbReference type="GO" id="GO:0000166">
    <property type="term" value="F:nucleotide binding"/>
    <property type="evidence" value="ECO:0007669"/>
    <property type="project" value="InterPro"/>
</dbReference>
<dbReference type="EMBL" id="CP045725">
    <property type="protein sequence ID" value="QGF22984.1"/>
    <property type="molecule type" value="Genomic_DNA"/>
</dbReference>
<dbReference type="GO" id="GO:0016491">
    <property type="term" value="F:oxidoreductase activity"/>
    <property type="evidence" value="ECO:0007669"/>
    <property type="project" value="UniProtKB-KW"/>
</dbReference>
<evidence type="ECO:0000256" key="1">
    <source>
        <dbReference type="ARBA" id="ARBA00023002"/>
    </source>
</evidence>
<dbReference type="RefSeq" id="WP_153571511.1">
    <property type="nucleotide sequence ID" value="NZ_CP045725.1"/>
</dbReference>
<dbReference type="InterPro" id="IPR036291">
    <property type="entry name" value="NAD(P)-bd_dom_sf"/>
</dbReference>
<reference evidence="3 4" key="1">
    <citation type="submission" date="2019-10" db="EMBL/GenBank/DDBJ databases">
        <title>Genomic analysis of Raineyella sp. CBA3103.</title>
        <authorList>
            <person name="Roh S.W."/>
        </authorList>
    </citation>
    <scope>NUCLEOTIDE SEQUENCE [LARGE SCALE GENOMIC DNA]</scope>
    <source>
        <strain evidence="3 4">CBA3103</strain>
    </source>
</reference>
<dbReference type="KEGG" id="rain:Rai3103_04095"/>
<dbReference type="InterPro" id="IPR050463">
    <property type="entry name" value="Gfo/Idh/MocA_oxidrdct_glycsds"/>
</dbReference>
<dbReference type="Pfam" id="PF01408">
    <property type="entry name" value="GFO_IDH_MocA"/>
    <property type="match status" value="1"/>
</dbReference>
<dbReference type="InterPro" id="IPR000683">
    <property type="entry name" value="Gfo/Idh/MocA-like_OxRdtase_N"/>
</dbReference>
<dbReference type="AlphaFoldDB" id="A0A5Q2FC38"/>
<proteinExistence type="predicted"/>
<name>A0A5Q2FC38_9ACTN</name>
<dbReference type="PANTHER" id="PTHR43818:SF11">
    <property type="entry name" value="BCDNA.GH03377"/>
    <property type="match status" value="1"/>
</dbReference>
<dbReference type="Gene3D" id="3.40.50.720">
    <property type="entry name" value="NAD(P)-binding Rossmann-like Domain"/>
    <property type="match status" value="1"/>
</dbReference>
<evidence type="ECO:0000259" key="2">
    <source>
        <dbReference type="Pfam" id="PF01408"/>
    </source>
</evidence>
<keyword evidence="4" id="KW-1185">Reference proteome</keyword>
<evidence type="ECO:0000313" key="4">
    <source>
        <dbReference type="Proteomes" id="UP000386847"/>
    </source>
</evidence>
<organism evidence="3 4">
    <name type="scientific">Raineyella fluvialis</name>
    <dbReference type="NCBI Taxonomy" id="2662261"/>
    <lineage>
        <taxon>Bacteria</taxon>
        <taxon>Bacillati</taxon>
        <taxon>Actinomycetota</taxon>
        <taxon>Actinomycetes</taxon>
        <taxon>Propionibacteriales</taxon>
        <taxon>Propionibacteriaceae</taxon>
        <taxon>Raineyella</taxon>
    </lineage>
</organism>
<gene>
    <name evidence="3" type="ORF">Rai3103_04095</name>
</gene>
<evidence type="ECO:0000313" key="3">
    <source>
        <dbReference type="EMBL" id="QGF22984.1"/>
    </source>
</evidence>
<dbReference type="SUPFAM" id="SSF51735">
    <property type="entry name" value="NAD(P)-binding Rossmann-fold domains"/>
    <property type="match status" value="1"/>
</dbReference>
<dbReference type="PANTHER" id="PTHR43818">
    <property type="entry name" value="BCDNA.GH03377"/>
    <property type="match status" value="1"/>
</dbReference>
<keyword evidence="1" id="KW-0560">Oxidoreductase</keyword>
<sequence length="160" mass="16716">MNTNIGVGVIGLGMRGRLHVQAYQEAAAGLADPEPRPRLVAASDTHLATRLEAVVKLGFRRSTPEYREVLDDPDVDAVSICVPAALLPEVAQAAVEAGKPFWIDGPEESSAPWQEIAVAAGQTGLVTATTGGPATVEQAADFLRSVTGVLAAERSPYVQS</sequence>
<dbReference type="Proteomes" id="UP000386847">
    <property type="component" value="Chromosome"/>
</dbReference>